<evidence type="ECO:0000313" key="4">
    <source>
        <dbReference type="Proteomes" id="UP001152803"/>
    </source>
</evidence>
<feature type="region of interest" description="Disordered" evidence="1">
    <location>
        <begin position="194"/>
        <end position="216"/>
    </location>
</feature>
<reference evidence="3" key="1">
    <citation type="journal article" date="2023" name="Science">
        <title>Genome structures resolve the early diversification of teleost fishes.</title>
        <authorList>
            <person name="Parey E."/>
            <person name="Louis A."/>
            <person name="Montfort J."/>
            <person name="Bouchez O."/>
            <person name="Roques C."/>
            <person name="Iampietro C."/>
            <person name="Lluch J."/>
            <person name="Castinel A."/>
            <person name="Donnadieu C."/>
            <person name="Desvignes T."/>
            <person name="Floi Bucao C."/>
            <person name="Jouanno E."/>
            <person name="Wen M."/>
            <person name="Mejri S."/>
            <person name="Dirks R."/>
            <person name="Jansen H."/>
            <person name="Henkel C."/>
            <person name="Chen W.J."/>
            <person name="Zahm M."/>
            <person name="Cabau C."/>
            <person name="Klopp C."/>
            <person name="Thompson A.W."/>
            <person name="Robinson-Rechavi M."/>
            <person name="Braasch I."/>
            <person name="Lecointre G."/>
            <person name="Bobe J."/>
            <person name="Postlethwait J.H."/>
            <person name="Berthelot C."/>
            <person name="Roest Crollius H."/>
            <person name="Guiguen Y."/>
        </authorList>
    </citation>
    <scope>NUCLEOTIDE SEQUENCE</scope>
    <source>
        <strain evidence="3">Concon-B</strain>
    </source>
</reference>
<accession>A0A9Q1DGE8</accession>
<dbReference type="InterPro" id="IPR000719">
    <property type="entry name" value="Prot_kinase_dom"/>
</dbReference>
<dbReference type="Pfam" id="PF07714">
    <property type="entry name" value="PK_Tyr_Ser-Thr"/>
    <property type="match status" value="1"/>
</dbReference>
<proteinExistence type="predicted"/>
<dbReference type="OrthoDB" id="4062651at2759"/>
<evidence type="ECO:0000259" key="2">
    <source>
        <dbReference type="PROSITE" id="PS50011"/>
    </source>
</evidence>
<dbReference type="Gene3D" id="1.10.510.10">
    <property type="entry name" value="Transferase(Phosphotransferase) domain 1"/>
    <property type="match status" value="1"/>
</dbReference>
<dbReference type="InterPro" id="IPR011009">
    <property type="entry name" value="Kinase-like_dom_sf"/>
</dbReference>
<organism evidence="3 4">
    <name type="scientific">Conger conger</name>
    <name type="common">Conger eel</name>
    <name type="synonym">Muraena conger</name>
    <dbReference type="NCBI Taxonomy" id="82655"/>
    <lineage>
        <taxon>Eukaryota</taxon>
        <taxon>Metazoa</taxon>
        <taxon>Chordata</taxon>
        <taxon>Craniata</taxon>
        <taxon>Vertebrata</taxon>
        <taxon>Euteleostomi</taxon>
        <taxon>Actinopterygii</taxon>
        <taxon>Neopterygii</taxon>
        <taxon>Teleostei</taxon>
        <taxon>Anguilliformes</taxon>
        <taxon>Congridae</taxon>
        <taxon>Conger</taxon>
    </lineage>
</organism>
<dbReference type="InterPro" id="IPR051681">
    <property type="entry name" value="Ser/Thr_Kinases-Pseudokinases"/>
</dbReference>
<dbReference type="PANTHER" id="PTHR44329:SF297">
    <property type="entry name" value="RECEPTOR-INTERACTING SERINE_THREONINE-PROTEIN KINASE 3"/>
    <property type="match status" value="1"/>
</dbReference>
<feature type="compositionally biased region" description="Basic and acidic residues" evidence="1">
    <location>
        <begin position="300"/>
        <end position="309"/>
    </location>
</feature>
<name>A0A9Q1DGE8_CONCO</name>
<evidence type="ECO:0000313" key="3">
    <source>
        <dbReference type="EMBL" id="KAJ8268790.1"/>
    </source>
</evidence>
<dbReference type="EMBL" id="JAFJMO010000008">
    <property type="protein sequence ID" value="KAJ8268790.1"/>
    <property type="molecule type" value="Genomic_DNA"/>
</dbReference>
<dbReference type="Proteomes" id="UP001152803">
    <property type="component" value="Unassembled WGS sequence"/>
</dbReference>
<dbReference type="PROSITE" id="PS50011">
    <property type="entry name" value="PROTEIN_KINASE_DOM"/>
    <property type="match status" value="1"/>
</dbReference>
<feature type="compositionally biased region" description="Basic and acidic residues" evidence="1">
    <location>
        <begin position="202"/>
        <end position="215"/>
    </location>
</feature>
<gene>
    <name evidence="3" type="ORF">COCON_G00113970</name>
</gene>
<dbReference type="AlphaFoldDB" id="A0A9Q1DGE8"/>
<sequence length="436" mass="50051">MPPEAFASDRAYKATPASDSYSYAILLWSIITGREPYGDARPCLIRTLVQDGDRPSLEGVNRAAVEGLGEIIDLMERCWDPSPQKRPSFHDCLPVTEKVFELHSRGIHDAIHQVSKALDEKREISPTPIPKAGKVTADPRGGWNSIDWIPPNFRAADSGVGTEPCPASASSKALSDSISKTSSKMVRALREGVQRGAQMEETESRESEAVEEKQQTDLGEVLQKAGLDWRYWTKVFKEERGVECSVQLQYLNVTDYQILKKHVHHEWESRALQKMLGVEENHLQPEENPASQNEENQVEQTEKQRQEKQRIPCIKNNLEELKTEKDLLKVTSASEFSDLEFSAYSKLEKSYGQWSWSIRKHALEKQQTWCNKINSKQVDEVYMSDLIKEFDEIYRQLKDEIETYFTCEEHPETLVNWKGDVDRRFETLKDQLIEDT</sequence>
<dbReference type="PANTHER" id="PTHR44329">
    <property type="entry name" value="SERINE/THREONINE-PROTEIN KINASE TNNI3K-RELATED"/>
    <property type="match status" value="1"/>
</dbReference>
<evidence type="ECO:0000256" key="1">
    <source>
        <dbReference type="SAM" id="MobiDB-lite"/>
    </source>
</evidence>
<keyword evidence="4" id="KW-1185">Reference proteome</keyword>
<dbReference type="SUPFAM" id="SSF56112">
    <property type="entry name" value="Protein kinase-like (PK-like)"/>
    <property type="match status" value="1"/>
</dbReference>
<comment type="caution">
    <text evidence="3">The sequence shown here is derived from an EMBL/GenBank/DDBJ whole genome shotgun (WGS) entry which is preliminary data.</text>
</comment>
<feature type="non-terminal residue" evidence="3">
    <location>
        <position position="1"/>
    </location>
</feature>
<feature type="region of interest" description="Disordered" evidence="1">
    <location>
        <begin position="283"/>
        <end position="309"/>
    </location>
</feature>
<feature type="domain" description="Protein kinase" evidence="2">
    <location>
        <begin position="1"/>
        <end position="100"/>
    </location>
</feature>
<protein>
    <recommendedName>
        <fullName evidence="2">Protein kinase domain-containing protein</fullName>
    </recommendedName>
</protein>
<dbReference type="InterPro" id="IPR058641">
    <property type="entry name" value="GVIN1_dom"/>
</dbReference>
<dbReference type="GO" id="GO:0004706">
    <property type="term" value="F:JUN kinase kinase kinase activity"/>
    <property type="evidence" value="ECO:0007669"/>
    <property type="project" value="TreeGrafter"/>
</dbReference>
<dbReference type="Pfam" id="PF25974">
    <property type="entry name" value="URGCP_9th"/>
    <property type="match status" value="1"/>
</dbReference>
<dbReference type="GO" id="GO:0005524">
    <property type="term" value="F:ATP binding"/>
    <property type="evidence" value="ECO:0007669"/>
    <property type="project" value="InterPro"/>
</dbReference>
<dbReference type="InterPro" id="IPR001245">
    <property type="entry name" value="Ser-Thr/Tyr_kinase_cat_dom"/>
</dbReference>